<organism evidence="2 3">
    <name type="scientific">Saccharomonospora piscinae</name>
    <dbReference type="NCBI Taxonomy" id="687388"/>
    <lineage>
        <taxon>Bacteria</taxon>
        <taxon>Bacillati</taxon>
        <taxon>Actinomycetota</taxon>
        <taxon>Actinomycetes</taxon>
        <taxon>Pseudonocardiales</taxon>
        <taxon>Pseudonocardiaceae</taxon>
        <taxon>Saccharomonospora</taxon>
    </lineage>
</organism>
<dbReference type="AlphaFoldDB" id="A0A1V9AC75"/>
<protein>
    <submittedName>
        <fullName evidence="2">DUF1772 domain-containing protein</fullName>
    </submittedName>
</protein>
<keyword evidence="1" id="KW-0812">Transmembrane</keyword>
<evidence type="ECO:0000313" key="2">
    <source>
        <dbReference type="EMBL" id="OQO94735.1"/>
    </source>
</evidence>
<evidence type="ECO:0000313" key="3">
    <source>
        <dbReference type="Proteomes" id="UP000192591"/>
    </source>
</evidence>
<gene>
    <name evidence="2" type="ORF">B1813_01160</name>
</gene>
<name>A0A1V9AC75_SACPI</name>
<evidence type="ECO:0000256" key="1">
    <source>
        <dbReference type="SAM" id="Phobius"/>
    </source>
</evidence>
<feature type="transmembrane region" description="Helical" evidence="1">
    <location>
        <begin position="57"/>
        <end position="77"/>
    </location>
</feature>
<keyword evidence="1" id="KW-0472">Membrane</keyword>
<comment type="caution">
    <text evidence="2">The sequence shown here is derived from an EMBL/GenBank/DDBJ whole genome shotgun (WGS) entry which is preliminary data.</text>
</comment>
<dbReference type="STRING" id="1962155.B1813_01160"/>
<dbReference type="EMBL" id="MWIH01000002">
    <property type="protein sequence ID" value="OQO94735.1"/>
    <property type="molecule type" value="Genomic_DNA"/>
</dbReference>
<accession>A0A1V9AC75</accession>
<proteinExistence type="predicted"/>
<dbReference type="Proteomes" id="UP000192591">
    <property type="component" value="Unassembled WGS sequence"/>
</dbReference>
<dbReference type="RefSeq" id="WP_081190177.1">
    <property type="nucleotide sequence ID" value="NZ_MWIH01000002.1"/>
</dbReference>
<keyword evidence="3" id="KW-1185">Reference proteome</keyword>
<feature type="transmembrane region" description="Helical" evidence="1">
    <location>
        <begin position="84"/>
        <end position="106"/>
    </location>
</feature>
<feature type="transmembrane region" description="Helical" evidence="1">
    <location>
        <begin position="137"/>
        <end position="158"/>
    </location>
</feature>
<sequence>MAKLVTTLLIALTAAATVSFGAILGETVMLYPNIFLDPPQSLVRAREFLVAGSPSDFFPPLGLAIIVLGAVAVLTTWRRPGIRWYVAGAAAAYLCCELVFSAVWFWPRNEIMFVDPVGTHSAQFLRTTAEEFVAGHWARLAGGAATAALLFTALVRWLRTSRPRPALHPRTDRIR</sequence>
<reference evidence="2 3" key="1">
    <citation type="submission" date="2017-02" db="EMBL/GenBank/DDBJ databases">
        <title>Draft genome of Saccharomonospora sp. 154.</title>
        <authorList>
            <person name="Alonso-Carmona G.S."/>
            <person name="De La Haba R."/>
            <person name="Vera-Gargallo B."/>
            <person name="Sandoval-Trujillo A.H."/>
            <person name="Ramirez-Duran N."/>
            <person name="Ventosa A."/>
        </authorList>
    </citation>
    <scope>NUCLEOTIDE SEQUENCE [LARGE SCALE GENOMIC DNA]</scope>
    <source>
        <strain evidence="2 3">LRS4.154</strain>
    </source>
</reference>
<keyword evidence="1" id="KW-1133">Transmembrane helix</keyword>